<sequence>EEIHNEDSYGIRDDENGIPLVMRTRKRKRNPNKKEHRKIKRNSGKAYVTGRGKRVAEKIFSNPPCSCKMNCSDNVTEEQRKKLFDNFYSMGCFQKQNVYICGLCKQCTPKAHRARDGSRGMKNATINYHLQLSDKNLKVCKQYFL</sequence>
<feature type="non-terminal residue" evidence="2">
    <location>
        <position position="1"/>
    </location>
</feature>
<name>A0A1B6I273_9HEMI</name>
<dbReference type="AlphaFoldDB" id="A0A1B6I273"/>
<feature type="compositionally biased region" description="Basic residues" evidence="1">
    <location>
        <begin position="24"/>
        <end position="43"/>
    </location>
</feature>
<dbReference type="PANTHER" id="PTHR10773">
    <property type="entry name" value="DNA-DIRECTED RNA POLYMERASES I, II, AND III SUBUNIT RPABC2"/>
    <property type="match status" value="1"/>
</dbReference>
<feature type="non-terminal residue" evidence="2">
    <location>
        <position position="145"/>
    </location>
</feature>
<dbReference type="EMBL" id="GECU01026669">
    <property type="protein sequence ID" value="JAS81037.1"/>
    <property type="molecule type" value="Transcribed_RNA"/>
</dbReference>
<proteinExistence type="predicted"/>
<evidence type="ECO:0000313" key="2">
    <source>
        <dbReference type="EMBL" id="JAS81037.1"/>
    </source>
</evidence>
<accession>A0A1B6I273</accession>
<dbReference type="PANTHER" id="PTHR10773:SF19">
    <property type="match status" value="1"/>
</dbReference>
<reference evidence="2" key="1">
    <citation type="submission" date="2015-11" db="EMBL/GenBank/DDBJ databases">
        <title>De novo transcriptome assembly of four potential Pierce s Disease insect vectors from Arizona vineyards.</title>
        <authorList>
            <person name="Tassone E.E."/>
        </authorList>
    </citation>
    <scope>NUCLEOTIDE SEQUENCE</scope>
</reference>
<evidence type="ECO:0000256" key="1">
    <source>
        <dbReference type="SAM" id="MobiDB-lite"/>
    </source>
</evidence>
<gene>
    <name evidence="2" type="ORF">g.57955</name>
</gene>
<organism evidence="2">
    <name type="scientific">Homalodisca liturata</name>
    <dbReference type="NCBI Taxonomy" id="320908"/>
    <lineage>
        <taxon>Eukaryota</taxon>
        <taxon>Metazoa</taxon>
        <taxon>Ecdysozoa</taxon>
        <taxon>Arthropoda</taxon>
        <taxon>Hexapoda</taxon>
        <taxon>Insecta</taxon>
        <taxon>Pterygota</taxon>
        <taxon>Neoptera</taxon>
        <taxon>Paraneoptera</taxon>
        <taxon>Hemiptera</taxon>
        <taxon>Auchenorrhyncha</taxon>
        <taxon>Membracoidea</taxon>
        <taxon>Cicadellidae</taxon>
        <taxon>Cicadellinae</taxon>
        <taxon>Proconiini</taxon>
        <taxon>Homalodisca</taxon>
    </lineage>
</organism>
<feature type="region of interest" description="Disordered" evidence="1">
    <location>
        <begin position="24"/>
        <end position="47"/>
    </location>
</feature>
<protein>
    <submittedName>
        <fullName evidence="2">Uncharacterized protein</fullName>
    </submittedName>
</protein>